<keyword evidence="7 8" id="KW-0472">Membrane</keyword>
<sequence>MRQSENLKKTIQMILTLAVSVLLILASLRLFLNDSIVLSILFALSAITIGYVYSSRGKIHHKYLAPGIILLIIFHIFPSFYSGQVAFTNDSNGHQLSKSQAIKAILEDAYIPVEGLPPVEFTSTRDISTGEIFAVFQYPQGTHWIGNSQSLEKIDSNLYEQLKVKSDTSSDLKFEVLNDQEISESIEFIQAIQIHINSKLVLIPSDFDLFEAYQPALRYSEIDDQITDQISGVKYRPNDNGQMVSDSGDVLYPGWKINVGLKNFTSVINNEEIRRPLSAVLIWTFVNAIISVTLAFLMGLILALIFNFPSLRSKRIYRTIFIIPLAIPSVLSILVWAGLFQSSNGVINRIFQSSIPWLTDPSWARIAVVIVELWISFPYMFLITTGAIQSIPSEILEAASIDGASTIKSFTQIKLPLVIRTLAPLLVASLAMALNNFGIAYLLTGGGPVFPNSNGNAGATDILISYTYKLAFNANEGNNFGLASALSILNFIMVGLISIYGLRRMKTMEGIN</sequence>
<dbReference type="Pfam" id="PF16296">
    <property type="entry name" value="TM_PBP2_N"/>
    <property type="match status" value="1"/>
</dbReference>
<feature type="transmembrane region" description="Helical" evidence="8">
    <location>
        <begin position="280"/>
        <end position="308"/>
    </location>
</feature>
<feature type="domain" description="ABC transmembrane type-1" evidence="9">
    <location>
        <begin position="281"/>
        <end position="501"/>
    </location>
</feature>
<dbReference type="PROSITE" id="PS50928">
    <property type="entry name" value="ABC_TM1"/>
    <property type="match status" value="1"/>
</dbReference>
<dbReference type="GO" id="GO:0042956">
    <property type="term" value="P:maltodextrin transmembrane transport"/>
    <property type="evidence" value="ECO:0007669"/>
    <property type="project" value="TreeGrafter"/>
</dbReference>
<dbReference type="GO" id="GO:1990060">
    <property type="term" value="C:maltose transport complex"/>
    <property type="evidence" value="ECO:0007669"/>
    <property type="project" value="TreeGrafter"/>
</dbReference>
<evidence type="ECO:0000259" key="9">
    <source>
        <dbReference type="PROSITE" id="PS50928"/>
    </source>
</evidence>
<evidence type="ECO:0000256" key="6">
    <source>
        <dbReference type="ARBA" id="ARBA00022989"/>
    </source>
</evidence>
<dbReference type="Gene3D" id="3.10.650.10">
    <property type="entry name" value="MalF N-terminal region-like"/>
    <property type="match status" value="1"/>
</dbReference>
<keyword evidence="2" id="KW-0813">Transport</keyword>
<evidence type="ECO:0000256" key="8">
    <source>
        <dbReference type="SAM" id="Phobius"/>
    </source>
</evidence>
<feature type="transmembrane region" description="Helical" evidence="8">
    <location>
        <begin position="480"/>
        <end position="502"/>
    </location>
</feature>
<dbReference type="InterPro" id="IPR032550">
    <property type="entry name" value="TM_PBP2_N"/>
</dbReference>
<feature type="transmembrane region" description="Helical" evidence="8">
    <location>
        <begin position="63"/>
        <end position="81"/>
    </location>
</feature>
<evidence type="ECO:0000256" key="4">
    <source>
        <dbReference type="ARBA" id="ARBA00022597"/>
    </source>
</evidence>
<evidence type="ECO:0000256" key="7">
    <source>
        <dbReference type="ARBA" id="ARBA00023136"/>
    </source>
</evidence>
<gene>
    <name evidence="10" type="ORF">UFOPK3574_00443</name>
</gene>
<dbReference type="PANTHER" id="PTHR47314">
    <property type="entry name" value="MALTOSE/MALTODEXTRIN TRANSPORT SYSTEM PERMEASE PROTEIN MALF"/>
    <property type="match status" value="1"/>
</dbReference>
<dbReference type="Pfam" id="PF00528">
    <property type="entry name" value="BPD_transp_1"/>
    <property type="match status" value="1"/>
</dbReference>
<dbReference type="GO" id="GO:0015423">
    <property type="term" value="F:ABC-type maltose transporter activity"/>
    <property type="evidence" value="ECO:0007669"/>
    <property type="project" value="TreeGrafter"/>
</dbReference>
<dbReference type="PANTHER" id="PTHR47314:SF1">
    <property type="entry name" value="MALTOSE_MALTODEXTRIN TRANSPORT SYSTEM PERMEASE PROTEIN MALF"/>
    <property type="match status" value="1"/>
</dbReference>
<name>A0A6J5Z2B3_9ZZZZ</name>
<evidence type="ECO:0000256" key="5">
    <source>
        <dbReference type="ARBA" id="ARBA00022692"/>
    </source>
</evidence>
<evidence type="ECO:0000256" key="2">
    <source>
        <dbReference type="ARBA" id="ARBA00022448"/>
    </source>
</evidence>
<accession>A0A6J5Z2B3</accession>
<proteinExistence type="predicted"/>
<dbReference type="AlphaFoldDB" id="A0A6J5Z2B3"/>
<comment type="subcellular location">
    <subcellularLocation>
        <location evidence="1">Cell membrane</location>
        <topology evidence="1">Multi-pass membrane protein</topology>
    </subcellularLocation>
</comment>
<dbReference type="Gene3D" id="1.20.58.370">
    <property type="entry name" value="MalF N-terminal region-like"/>
    <property type="match status" value="1"/>
</dbReference>
<protein>
    <submittedName>
        <fullName evidence="10">Unannotated protein</fullName>
    </submittedName>
</protein>
<dbReference type="CDD" id="cd06261">
    <property type="entry name" value="TM_PBP2"/>
    <property type="match status" value="1"/>
</dbReference>
<dbReference type="SUPFAM" id="SSF161098">
    <property type="entry name" value="MetI-like"/>
    <property type="match status" value="1"/>
</dbReference>
<dbReference type="InterPro" id="IPR035277">
    <property type="entry name" value="MalF_N"/>
</dbReference>
<keyword evidence="5 8" id="KW-0812">Transmembrane</keyword>
<dbReference type="SUPFAM" id="SSF160964">
    <property type="entry name" value="MalF N-terminal region-like"/>
    <property type="match status" value="1"/>
</dbReference>
<feature type="transmembrane region" description="Helical" evidence="8">
    <location>
        <begin position="12"/>
        <end position="30"/>
    </location>
</feature>
<dbReference type="Gene3D" id="1.10.3720.10">
    <property type="entry name" value="MetI-like"/>
    <property type="match status" value="1"/>
</dbReference>
<keyword evidence="4" id="KW-0762">Sugar transport</keyword>
<keyword evidence="6 8" id="KW-1133">Transmembrane helix</keyword>
<evidence type="ECO:0000256" key="1">
    <source>
        <dbReference type="ARBA" id="ARBA00004651"/>
    </source>
</evidence>
<dbReference type="InterPro" id="IPR035906">
    <property type="entry name" value="MetI-like_sf"/>
</dbReference>
<dbReference type="InterPro" id="IPR000515">
    <property type="entry name" value="MetI-like"/>
</dbReference>
<keyword evidence="3" id="KW-1003">Cell membrane</keyword>
<dbReference type="EMBL" id="CAESAF010000030">
    <property type="protein sequence ID" value="CAB4334400.1"/>
    <property type="molecule type" value="Genomic_DNA"/>
</dbReference>
<feature type="transmembrane region" description="Helical" evidence="8">
    <location>
        <begin position="417"/>
        <end position="443"/>
    </location>
</feature>
<feature type="transmembrane region" description="Helical" evidence="8">
    <location>
        <begin position="320"/>
        <end position="342"/>
    </location>
</feature>
<feature type="transmembrane region" description="Helical" evidence="8">
    <location>
        <begin position="362"/>
        <end position="382"/>
    </location>
</feature>
<feature type="transmembrane region" description="Helical" evidence="8">
    <location>
        <begin position="36"/>
        <end position="54"/>
    </location>
</feature>
<organism evidence="10">
    <name type="scientific">freshwater metagenome</name>
    <dbReference type="NCBI Taxonomy" id="449393"/>
    <lineage>
        <taxon>unclassified sequences</taxon>
        <taxon>metagenomes</taxon>
        <taxon>ecological metagenomes</taxon>
    </lineage>
</organism>
<evidence type="ECO:0000313" key="10">
    <source>
        <dbReference type="EMBL" id="CAB4334400.1"/>
    </source>
</evidence>
<evidence type="ECO:0000256" key="3">
    <source>
        <dbReference type="ARBA" id="ARBA00022475"/>
    </source>
</evidence>
<reference evidence="10" key="1">
    <citation type="submission" date="2020-05" db="EMBL/GenBank/DDBJ databases">
        <authorList>
            <person name="Chiriac C."/>
            <person name="Salcher M."/>
            <person name="Ghai R."/>
            <person name="Kavagutti S V."/>
        </authorList>
    </citation>
    <scope>NUCLEOTIDE SEQUENCE</scope>
</reference>